<feature type="signal peptide" evidence="1">
    <location>
        <begin position="1"/>
        <end position="20"/>
    </location>
</feature>
<dbReference type="RefSeq" id="XP_026604611.1">
    <property type="nucleotide sequence ID" value="XM_026747131.1"/>
</dbReference>
<evidence type="ECO:0000313" key="2">
    <source>
        <dbReference type="EMBL" id="RDW81558.1"/>
    </source>
</evidence>
<dbReference type="GeneID" id="38115485"/>
<feature type="chain" id="PRO_5017796508" evidence="1">
    <location>
        <begin position="21"/>
        <end position="183"/>
    </location>
</feature>
<evidence type="ECO:0000313" key="3">
    <source>
        <dbReference type="Proteomes" id="UP000256690"/>
    </source>
</evidence>
<accession>A0A3D8S5K2</accession>
<keyword evidence="3" id="KW-1185">Reference proteome</keyword>
<keyword evidence="1" id="KW-0732">Signal</keyword>
<protein>
    <submittedName>
        <fullName evidence="2">Uncharacterized protein</fullName>
    </submittedName>
</protein>
<reference evidence="2 3" key="1">
    <citation type="journal article" date="2018" name="IMA Fungus">
        <title>IMA Genome-F 9: Draft genome sequence of Annulohypoxylon stygium, Aspergillus mulundensis, Berkeleyomyces basicola (syn. Thielaviopsis basicola), Ceratocystis smalleyi, two Cercospora beticola strains, Coleophoma cylindrospora, Fusarium fracticaudum, Phialophora cf. hyalina, and Morchella septimelata.</title>
        <authorList>
            <person name="Wingfield B.D."/>
            <person name="Bills G.F."/>
            <person name="Dong Y."/>
            <person name="Huang W."/>
            <person name="Nel W.J."/>
            <person name="Swalarsk-Parry B.S."/>
            <person name="Vaghefi N."/>
            <person name="Wilken P.M."/>
            <person name="An Z."/>
            <person name="de Beer Z.W."/>
            <person name="De Vos L."/>
            <person name="Chen L."/>
            <person name="Duong T.A."/>
            <person name="Gao Y."/>
            <person name="Hammerbacher A."/>
            <person name="Kikkert J.R."/>
            <person name="Li Y."/>
            <person name="Li H."/>
            <person name="Li K."/>
            <person name="Li Q."/>
            <person name="Liu X."/>
            <person name="Ma X."/>
            <person name="Naidoo K."/>
            <person name="Pethybridge S.J."/>
            <person name="Sun J."/>
            <person name="Steenkamp E.T."/>
            <person name="van der Nest M.A."/>
            <person name="van Wyk S."/>
            <person name="Wingfield M.J."/>
            <person name="Xiong C."/>
            <person name="Yue Q."/>
            <person name="Zhang X."/>
        </authorList>
    </citation>
    <scope>NUCLEOTIDE SEQUENCE [LARGE SCALE GENOMIC DNA]</scope>
    <source>
        <strain evidence="2 3">DSM 5745</strain>
    </source>
</reference>
<organism evidence="2 3">
    <name type="scientific">Aspergillus mulundensis</name>
    <dbReference type="NCBI Taxonomy" id="1810919"/>
    <lineage>
        <taxon>Eukaryota</taxon>
        <taxon>Fungi</taxon>
        <taxon>Dikarya</taxon>
        <taxon>Ascomycota</taxon>
        <taxon>Pezizomycotina</taxon>
        <taxon>Eurotiomycetes</taxon>
        <taxon>Eurotiomycetidae</taxon>
        <taxon>Eurotiales</taxon>
        <taxon>Aspergillaceae</taxon>
        <taxon>Aspergillus</taxon>
        <taxon>Aspergillus subgen. Nidulantes</taxon>
    </lineage>
</organism>
<name>A0A3D8S5K2_9EURO</name>
<evidence type="ECO:0000256" key="1">
    <source>
        <dbReference type="SAM" id="SignalP"/>
    </source>
</evidence>
<proteinExistence type="predicted"/>
<sequence length="183" mass="19306">MQLLSTLISIGLLFASPALSQDDPEPTPSTNGTIQAYAQEDWPSYPNATAVGCLNDTGYLDLNDAPACAILENAGGFISTADGDFLRILPDGQVISIEEPDDNEATRCTPYGANDDEIPADFLYCVTRIFSPDQEFESGPRWYPVDGSDANNTVQLAGNGTDDGPVLGLVFVPVNETAGGAVV</sequence>
<dbReference type="EMBL" id="PVWQ01000005">
    <property type="protein sequence ID" value="RDW81558.1"/>
    <property type="molecule type" value="Genomic_DNA"/>
</dbReference>
<comment type="caution">
    <text evidence="2">The sequence shown here is derived from an EMBL/GenBank/DDBJ whole genome shotgun (WGS) entry which is preliminary data.</text>
</comment>
<dbReference type="Proteomes" id="UP000256690">
    <property type="component" value="Unassembled WGS sequence"/>
</dbReference>
<dbReference type="AlphaFoldDB" id="A0A3D8S5K2"/>
<gene>
    <name evidence="2" type="ORF">DSM5745_05115</name>
</gene>